<evidence type="ECO:0000313" key="3">
    <source>
        <dbReference type="EMBL" id="CAL5129297.1"/>
    </source>
</evidence>
<feature type="compositionally biased region" description="Polar residues" evidence="1">
    <location>
        <begin position="46"/>
        <end position="64"/>
    </location>
</feature>
<name>A0AAV2SVX3_CALDB</name>
<dbReference type="EMBL" id="CAXLJL010000001">
    <property type="protein sequence ID" value="CAL5129297.1"/>
    <property type="molecule type" value="Genomic_DNA"/>
</dbReference>
<reference evidence="3" key="1">
    <citation type="submission" date="2024-06" db="EMBL/GenBank/DDBJ databases">
        <authorList>
            <person name="Liu X."/>
            <person name="Lenzi L."/>
            <person name="Haldenby T S."/>
            <person name="Uol C."/>
        </authorList>
    </citation>
    <scope>NUCLEOTIDE SEQUENCE</scope>
</reference>
<protein>
    <submittedName>
        <fullName evidence="3">Uncharacterized protein</fullName>
    </submittedName>
</protein>
<evidence type="ECO:0000313" key="4">
    <source>
        <dbReference type="Proteomes" id="UP001497525"/>
    </source>
</evidence>
<dbReference type="AlphaFoldDB" id="A0AAV2SVX3"/>
<keyword evidence="2" id="KW-0472">Membrane</keyword>
<comment type="caution">
    <text evidence="3">The sequence shown here is derived from an EMBL/GenBank/DDBJ whole genome shotgun (WGS) entry which is preliminary data.</text>
</comment>
<sequence length="177" mass="19829">MCSYPKDNLTENSKVRGGRAPTDSIHDPSTLLSRTRRKERPFSANFAPTCSRSSRTGLQTSRDPSSLGRFHLLSRTCQAKQVDGKSISLHRFNYHLNGDNSALIKPPMLVTPSVDMDDVDDARDATKKFTVEQDHPAFSRLRKRNPLLVPITLHCLLLVTVVHIGSYPESPYARITI</sequence>
<feature type="region of interest" description="Disordered" evidence="1">
    <location>
        <begin position="1"/>
        <end position="65"/>
    </location>
</feature>
<keyword evidence="2" id="KW-0812">Transmembrane</keyword>
<dbReference type="Proteomes" id="UP001497525">
    <property type="component" value="Unassembled WGS sequence"/>
</dbReference>
<evidence type="ECO:0000256" key="1">
    <source>
        <dbReference type="SAM" id="MobiDB-lite"/>
    </source>
</evidence>
<feature type="transmembrane region" description="Helical" evidence="2">
    <location>
        <begin position="147"/>
        <end position="167"/>
    </location>
</feature>
<organism evidence="3 4">
    <name type="scientific">Calicophoron daubneyi</name>
    <name type="common">Rumen fluke</name>
    <name type="synonym">Paramphistomum daubneyi</name>
    <dbReference type="NCBI Taxonomy" id="300641"/>
    <lineage>
        <taxon>Eukaryota</taxon>
        <taxon>Metazoa</taxon>
        <taxon>Spiralia</taxon>
        <taxon>Lophotrochozoa</taxon>
        <taxon>Platyhelminthes</taxon>
        <taxon>Trematoda</taxon>
        <taxon>Digenea</taxon>
        <taxon>Plagiorchiida</taxon>
        <taxon>Pronocephalata</taxon>
        <taxon>Paramphistomoidea</taxon>
        <taxon>Paramphistomidae</taxon>
        <taxon>Calicophoron</taxon>
    </lineage>
</organism>
<gene>
    <name evidence="3" type="ORF">CDAUBV1_LOCUS236</name>
</gene>
<accession>A0AAV2SVX3</accession>
<proteinExistence type="predicted"/>
<keyword evidence="2" id="KW-1133">Transmembrane helix</keyword>
<evidence type="ECO:0000256" key="2">
    <source>
        <dbReference type="SAM" id="Phobius"/>
    </source>
</evidence>